<keyword evidence="6" id="KW-0479">Metal-binding</keyword>
<dbReference type="STRING" id="1121307.CLCY_10c00200"/>
<keyword evidence="7" id="KW-0547">Nucleotide-binding</keyword>
<dbReference type="InterPro" id="IPR022754">
    <property type="entry name" value="DNA_pol_III_gamma-3"/>
</dbReference>
<dbReference type="PATRIC" id="fig|1121307.3.peg.22"/>
<evidence type="ECO:0000256" key="12">
    <source>
        <dbReference type="SAM" id="MobiDB-lite"/>
    </source>
</evidence>
<evidence type="ECO:0000256" key="7">
    <source>
        <dbReference type="ARBA" id="ARBA00022741"/>
    </source>
</evidence>
<sequence>MSYMALYREFRPKSFEDIIGQDHIVTTLKNQINSDRIAHAYLFTGTRGTGKTSTAKIFSKAVNCLTPIDGSPCNECTACIEINKGTLLDVVEMDAASNRKLENALDIIETVKYPPQSARYKVYIIDEVHMLTTQAFNALLKTIEEPPSYVIFILATTDPQKVPATILSRCQRFDFKRIKGDDAFLRLRHIINMKGVFAEDEALKLIAKVSEGAMRDCLSILDQAISMGDGRVDRKLVSEMLGITGREAIYNLIDYMSDGNIDSALREIDSVMMSGKDIMQFIKDIIKHLRNLLVVRVSKNPEDTIDIGLDTVNDLLEQSRKLRYEDIVRAINIFIEAEQEIKLTSQWRIVLEMAIIRFSKREYDISTETLLKRISRLEDIIESGSIVRSTPQKEKEVPQRRSELAASEAVKDIEVTSPNLDDSNSTPSVIEEEEDTASQGVGSMSEQQAKGALVEVLNILRANKKMTVYAHLVNGKVQKVEGNTIYISFRDEFSFSKTILEKPDYTKGLQKYFEKYISSPVRLKFIIEKGEDDSFNESINRAKSLLGEEFVEVIE</sequence>
<keyword evidence="9" id="KW-0067">ATP-binding</keyword>
<evidence type="ECO:0000259" key="13">
    <source>
        <dbReference type="SMART" id="SM00382"/>
    </source>
</evidence>
<dbReference type="CDD" id="cd00009">
    <property type="entry name" value="AAA"/>
    <property type="match status" value="1"/>
</dbReference>
<evidence type="ECO:0000256" key="3">
    <source>
        <dbReference type="ARBA" id="ARBA00022679"/>
    </source>
</evidence>
<evidence type="ECO:0000256" key="8">
    <source>
        <dbReference type="ARBA" id="ARBA00022833"/>
    </source>
</evidence>
<dbReference type="Gene3D" id="3.40.50.300">
    <property type="entry name" value="P-loop containing nucleotide triphosphate hydrolases"/>
    <property type="match status" value="1"/>
</dbReference>
<dbReference type="GO" id="GO:0009360">
    <property type="term" value="C:DNA polymerase III complex"/>
    <property type="evidence" value="ECO:0007669"/>
    <property type="project" value="InterPro"/>
</dbReference>
<reference evidence="14 15" key="1">
    <citation type="submission" date="2015-06" db="EMBL/GenBank/DDBJ databases">
        <title>Draft genome sequence of the purine-degrading Clostridium cylindrosporum HC-1 (DSM 605).</title>
        <authorList>
            <person name="Poehlein A."/>
            <person name="Schiel-Bengelsdorf B."/>
            <person name="Bengelsdorf F."/>
            <person name="Daniel R."/>
            <person name="Duerre P."/>
        </authorList>
    </citation>
    <scope>NUCLEOTIDE SEQUENCE [LARGE SCALE GENOMIC DNA]</scope>
    <source>
        <strain evidence="14 15">DSM 605</strain>
    </source>
</reference>
<keyword evidence="3 14" id="KW-0808">Transferase</keyword>
<organism evidence="14 15">
    <name type="scientific">Clostridium cylindrosporum DSM 605</name>
    <dbReference type="NCBI Taxonomy" id="1121307"/>
    <lineage>
        <taxon>Bacteria</taxon>
        <taxon>Bacillati</taxon>
        <taxon>Bacillota</taxon>
        <taxon>Clostridia</taxon>
        <taxon>Eubacteriales</taxon>
        <taxon>Clostridiaceae</taxon>
        <taxon>Clostridium</taxon>
    </lineage>
</organism>
<dbReference type="FunFam" id="1.10.8.60:FF:000013">
    <property type="entry name" value="DNA polymerase III subunit gamma/tau"/>
    <property type="match status" value="1"/>
</dbReference>
<evidence type="ECO:0000256" key="10">
    <source>
        <dbReference type="ARBA" id="ARBA00022932"/>
    </source>
</evidence>
<feature type="domain" description="AAA+ ATPase" evidence="13">
    <location>
        <begin position="37"/>
        <end position="179"/>
    </location>
</feature>
<dbReference type="GO" id="GO:0003677">
    <property type="term" value="F:DNA binding"/>
    <property type="evidence" value="ECO:0007669"/>
    <property type="project" value="InterPro"/>
</dbReference>
<dbReference type="EMBL" id="LFVU01000007">
    <property type="protein sequence ID" value="KMT22475.1"/>
    <property type="molecule type" value="Genomic_DNA"/>
</dbReference>
<dbReference type="Gene3D" id="1.20.272.10">
    <property type="match status" value="1"/>
</dbReference>
<accession>A0A0J8D8U8</accession>
<dbReference type="InterPro" id="IPR003593">
    <property type="entry name" value="AAA+_ATPase"/>
</dbReference>
<comment type="catalytic activity">
    <reaction evidence="11">
        <text>DNA(n) + a 2'-deoxyribonucleoside 5'-triphosphate = DNA(n+1) + diphosphate</text>
        <dbReference type="Rhea" id="RHEA:22508"/>
        <dbReference type="Rhea" id="RHEA-COMP:17339"/>
        <dbReference type="Rhea" id="RHEA-COMP:17340"/>
        <dbReference type="ChEBI" id="CHEBI:33019"/>
        <dbReference type="ChEBI" id="CHEBI:61560"/>
        <dbReference type="ChEBI" id="CHEBI:173112"/>
        <dbReference type="EC" id="2.7.7.7"/>
    </reaction>
</comment>
<protein>
    <recommendedName>
        <fullName evidence="2">DNA-directed DNA polymerase</fullName>
        <ecNumber evidence="2">2.7.7.7</ecNumber>
    </recommendedName>
</protein>
<dbReference type="Gene3D" id="1.10.8.60">
    <property type="match status" value="1"/>
</dbReference>
<feature type="region of interest" description="Disordered" evidence="12">
    <location>
        <begin position="415"/>
        <end position="444"/>
    </location>
</feature>
<dbReference type="InterPro" id="IPR045085">
    <property type="entry name" value="HLD_clamp_pol_III_gamma_tau"/>
</dbReference>
<gene>
    <name evidence="14" type="primary">dnaX</name>
    <name evidence="14" type="ORF">CLCY_10c00200</name>
</gene>
<dbReference type="FunFam" id="3.40.50.300:FF:000014">
    <property type="entry name" value="DNA polymerase III subunit gamma/tau"/>
    <property type="match status" value="1"/>
</dbReference>
<evidence type="ECO:0000256" key="5">
    <source>
        <dbReference type="ARBA" id="ARBA00022705"/>
    </source>
</evidence>
<dbReference type="Pfam" id="PF22608">
    <property type="entry name" value="DNAX_ATPase_lid"/>
    <property type="match status" value="1"/>
</dbReference>
<dbReference type="GO" id="GO:0006261">
    <property type="term" value="P:DNA-templated DNA replication"/>
    <property type="evidence" value="ECO:0007669"/>
    <property type="project" value="TreeGrafter"/>
</dbReference>
<dbReference type="SUPFAM" id="SSF52540">
    <property type="entry name" value="P-loop containing nucleoside triphosphate hydrolases"/>
    <property type="match status" value="1"/>
</dbReference>
<evidence type="ECO:0000256" key="11">
    <source>
        <dbReference type="ARBA" id="ARBA00049244"/>
    </source>
</evidence>
<dbReference type="AlphaFoldDB" id="A0A0J8D8U8"/>
<proteinExistence type="inferred from homology"/>
<keyword evidence="15" id="KW-1185">Reference proteome</keyword>
<evidence type="ECO:0000256" key="1">
    <source>
        <dbReference type="ARBA" id="ARBA00006360"/>
    </source>
</evidence>
<dbReference type="InterPro" id="IPR008921">
    <property type="entry name" value="DNA_pol3_clamp-load_cplx_C"/>
</dbReference>
<dbReference type="SUPFAM" id="SSF48019">
    <property type="entry name" value="post-AAA+ oligomerization domain-like"/>
    <property type="match status" value="1"/>
</dbReference>
<dbReference type="InterPro" id="IPR027417">
    <property type="entry name" value="P-loop_NTPase"/>
</dbReference>
<evidence type="ECO:0000256" key="9">
    <source>
        <dbReference type="ARBA" id="ARBA00022840"/>
    </source>
</evidence>
<keyword evidence="10" id="KW-0239">DNA-directed DNA polymerase</keyword>
<dbReference type="EC" id="2.7.7.7" evidence="2"/>
<evidence type="ECO:0000256" key="2">
    <source>
        <dbReference type="ARBA" id="ARBA00012417"/>
    </source>
</evidence>
<evidence type="ECO:0000313" key="14">
    <source>
        <dbReference type="EMBL" id="KMT22475.1"/>
    </source>
</evidence>
<dbReference type="GO" id="GO:0003887">
    <property type="term" value="F:DNA-directed DNA polymerase activity"/>
    <property type="evidence" value="ECO:0007669"/>
    <property type="project" value="UniProtKB-KW"/>
</dbReference>
<name>A0A0J8D8U8_CLOCY</name>
<dbReference type="SMART" id="SM00382">
    <property type="entry name" value="AAA"/>
    <property type="match status" value="1"/>
</dbReference>
<dbReference type="NCBIfam" id="NF004046">
    <property type="entry name" value="PRK05563.1"/>
    <property type="match status" value="1"/>
</dbReference>
<evidence type="ECO:0000256" key="4">
    <source>
        <dbReference type="ARBA" id="ARBA00022695"/>
    </source>
</evidence>
<dbReference type="GO" id="GO:0005524">
    <property type="term" value="F:ATP binding"/>
    <property type="evidence" value="ECO:0007669"/>
    <property type="project" value="UniProtKB-KW"/>
</dbReference>
<keyword evidence="8" id="KW-0862">Zinc</keyword>
<dbReference type="InterPro" id="IPR012763">
    <property type="entry name" value="DNA_pol_III_sug/sutau_N"/>
</dbReference>
<comment type="similarity">
    <text evidence="1">Belongs to the DnaX/STICHEL family.</text>
</comment>
<dbReference type="GO" id="GO:0046872">
    <property type="term" value="F:metal ion binding"/>
    <property type="evidence" value="ECO:0007669"/>
    <property type="project" value="UniProtKB-KW"/>
</dbReference>
<evidence type="ECO:0000313" key="15">
    <source>
        <dbReference type="Proteomes" id="UP000036756"/>
    </source>
</evidence>
<keyword evidence="5" id="KW-0235">DNA replication</keyword>
<dbReference type="CDD" id="cd18137">
    <property type="entry name" value="HLD_clamp_pol_III_gamma_tau"/>
    <property type="match status" value="1"/>
</dbReference>
<dbReference type="NCBIfam" id="TIGR02397">
    <property type="entry name" value="dnaX_nterm"/>
    <property type="match status" value="1"/>
</dbReference>
<dbReference type="PANTHER" id="PTHR11669:SF0">
    <property type="entry name" value="PROTEIN STICHEL-LIKE 2"/>
    <property type="match status" value="1"/>
</dbReference>
<evidence type="ECO:0000256" key="6">
    <source>
        <dbReference type="ARBA" id="ARBA00022723"/>
    </source>
</evidence>
<dbReference type="Pfam" id="PF13177">
    <property type="entry name" value="DNA_pol3_delta2"/>
    <property type="match status" value="1"/>
</dbReference>
<dbReference type="Proteomes" id="UP000036756">
    <property type="component" value="Unassembled WGS sequence"/>
</dbReference>
<dbReference type="PANTHER" id="PTHR11669">
    <property type="entry name" value="REPLICATION FACTOR C / DNA POLYMERASE III GAMMA-TAU SUBUNIT"/>
    <property type="match status" value="1"/>
</dbReference>
<dbReference type="Pfam" id="PF12169">
    <property type="entry name" value="DNA_pol3_gamma3"/>
    <property type="match status" value="1"/>
</dbReference>
<dbReference type="InterPro" id="IPR050238">
    <property type="entry name" value="DNA_Rep/Repair_Clamp_Loader"/>
</dbReference>
<feature type="compositionally biased region" description="Polar residues" evidence="12">
    <location>
        <begin position="416"/>
        <end position="428"/>
    </location>
</feature>
<keyword evidence="4 14" id="KW-0548">Nucleotidyltransferase</keyword>
<comment type="caution">
    <text evidence="14">The sequence shown here is derived from an EMBL/GenBank/DDBJ whole genome shotgun (WGS) entry which is preliminary data.</text>
</comment>